<comment type="caution">
    <text evidence="3">The sequence shown here is derived from an EMBL/GenBank/DDBJ whole genome shotgun (WGS) entry which is preliminary data.</text>
</comment>
<keyword evidence="1" id="KW-0175">Coiled coil</keyword>
<reference evidence="3" key="1">
    <citation type="submission" date="2023-02" db="EMBL/GenBank/DDBJ databases">
        <title>Genome of toxic invasive species Heracleum sosnowskyi carries increased number of genes despite the absence of recent whole-genome duplications.</title>
        <authorList>
            <person name="Schelkunov M."/>
            <person name="Shtratnikova V."/>
            <person name="Makarenko M."/>
            <person name="Klepikova A."/>
            <person name="Omelchenko D."/>
            <person name="Novikova G."/>
            <person name="Obukhova E."/>
            <person name="Bogdanov V."/>
            <person name="Penin A."/>
            <person name="Logacheva M."/>
        </authorList>
    </citation>
    <scope>NUCLEOTIDE SEQUENCE</scope>
    <source>
        <strain evidence="3">Hsosn_3</strain>
        <tissue evidence="3">Leaf</tissue>
    </source>
</reference>
<feature type="region of interest" description="Disordered" evidence="2">
    <location>
        <begin position="226"/>
        <end position="257"/>
    </location>
</feature>
<organism evidence="3 4">
    <name type="scientific">Heracleum sosnowskyi</name>
    <dbReference type="NCBI Taxonomy" id="360622"/>
    <lineage>
        <taxon>Eukaryota</taxon>
        <taxon>Viridiplantae</taxon>
        <taxon>Streptophyta</taxon>
        <taxon>Embryophyta</taxon>
        <taxon>Tracheophyta</taxon>
        <taxon>Spermatophyta</taxon>
        <taxon>Magnoliopsida</taxon>
        <taxon>eudicotyledons</taxon>
        <taxon>Gunneridae</taxon>
        <taxon>Pentapetalae</taxon>
        <taxon>asterids</taxon>
        <taxon>campanulids</taxon>
        <taxon>Apiales</taxon>
        <taxon>Apiaceae</taxon>
        <taxon>Apioideae</taxon>
        <taxon>apioid superclade</taxon>
        <taxon>Tordylieae</taxon>
        <taxon>Tordyliinae</taxon>
        <taxon>Heracleum</taxon>
    </lineage>
</organism>
<evidence type="ECO:0000313" key="4">
    <source>
        <dbReference type="Proteomes" id="UP001237642"/>
    </source>
</evidence>
<evidence type="ECO:0000256" key="1">
    <source>
        <dbReference type="SAM" id="Coils"/>
    </source>
</evidence>
<keyword evidence="4" id="KW-1185">Reference proteome</keyword>
<dbReference type="EMBL" id="JAUIZM010000009">
    <property type="protein sequence ID" value="KAK1364484.1"/>
    <property type="molecule type" value="Genomic_DNA"/>
</dbReference>
<reference evidence="3" key="2">
    <citation type="submission" date="2023-05" db="EMBL/GenBank/DDBJ databases">
        <authorList>
            <person name="Schelkunov M.I."/>
        </authorList>
    </citation>
    <scope>NUCLEOTIDE SEQUENCE</scope>
    <source>
        <strain evidence="3">Hsosn_3</strain>
        <tissue evidence="3">Leaf</tissue>
    </source>
</reference>
<proteinExistence type="predicted"/>
<sequence length="257" mass="28685">MSSVMGLTAKSVGGDSSLAANATTASVAGVTEFGELQPPWIMSFTFASTVTELCTSFKTSKKQIEELTKTVTDLESRIQQWKDQKAIGDEKIKVLECDRNEAREEASRAIFEKCDLKEKLEKAAKEAEDAKASSTKARLNLHSKLLARSFASTIRELVTGLATSQEKNAVLTKQVRDFKRQIREWKDQKAIWAEEKKVLERDCNEGWKEAGRAISEMRYLENKLEKASKEAEDAKASAEKARSKAAKQEEKAKEAVE</sequence>
<evidence type="ECO:0000256" key="2">
    <source>
        <dbReference type="SAM" id="MobiDB-lite"/>
    </source>
</evidence>
<gene>
    <name evidence="3" type="ORF">POM88_040045</name>
</gene>
<name>A0AAD8HDS7_9APIA</name>
<dbReference type="Proteomes" id="UP001237642">
    <property type="component" value="Unassembled WGS sequence"/>
</dbReference>
<evidence type="ECO:0000313" key="3">
    <source>
        <dbReference type="EMBL" id="KAK1364484.1"/>
    </source>
</evidence>
<dbReference type="AlphaFoldDB" id="A0AAD8HDS7"/>
<protein>
    <submittedName>
        <fullName evidence="3">Uncharacterized protein</fullName>
    </submittedName>
</protein>
<feature type="coiled-coil region" evidence="1">
    <location>
        <begin position="57"/>
        <end position="84"/>
    </location>
</feature>
<accession>A0AAD8HDS7</accession>